<dbReference type="RefSeq" id="XP_035442823.2">
    <property type="nucleotide sequence ID" value="XM_035586930.2"/>
</dbReference>
<keyword evidence="11" id="KW-1185">Reference proteome</keyword>
<dbReference type="SUPFAM" id="SSF140996">
    <property type="entry name" value="Hermes dimerisation domain"/>
    <property type="match status" value="1"/>
</dbReference>
<sequence>MIFFLFVLCMRSMSDDRKSSKAWQFFTDLKNNKAKCNFCHKEFSYKGGGAYNLIRHTKSKHPHVFIAIRECPLTNTASSTSAEVHPSTSTSATDATTLEPETHQPIKPVSSVTTTTVKAKPYNARLTQYFSKPLSSKKNDHLNKLLVKVFTKNYLSFHLVESPEFKDFVKELNPAYNLPSRKTLSNALLTNLYNSTKESVKSELHQAEYVCLTTDGWTSSPNDSYIAVTVHLFNHQAHLKTFLLECIQFSDSHTAENLAKELKRISDLWEITDKIVAATSDNAFNIKAAIRLNNWKHVACFAHTINLIVQTSLKEIKNITMNIKHIVEVFKRSPLASERLRNMQQKLGEPQLKLKQDVSTRWNSTCDMFERIIKIKSSVMSTIAIDYPETENMTAEDIEVLESAVEILSLFKDVTEEMSSEKNVTISEVILISNALKKNCLKFLSSSHPDCVLRMAQTFLNEITSRFSGIEENNIFAESTILDPRFKKYGFENKYAYERACTNLKARAGRIAIDSGHTDLAEPSCSSPSPTRKRSIWDEFDQQVGIIMKNTNPTAGGIIEVDKYLKEPLLPRSQDPAK</sequence>
<comment type="subcellular location">
    <subcellularLocation>
        <location evidence="1">Nucleus</location>
    </subcellularLocation>
</comment>
<keyword evidence="5" id="KW-0805">Transcription regulation</keyword>
<reference evidence="12 13" key="1">
    <citation type="submission" date="2025-04" db="UniProtKB">
        <authorList>
            <consortium name="RefSeq"/>
        </authorList>
    </citation>
    <scope>IDENTIFICATION</scope>
    <source>
        <tissue evidence="12 13">Whole larval tissue</tissue>
    </source>
</reference>
<evidence type="ECO:0000256" key="2">
    <source>
        <dbReference type="ARBA" id="ARBA00022723"/>
    </source>
</evidence>
<dbReference type="GO" id="GO:0016874">
    <property type="term" value="F:ligase activity"/>
    <property type="evidence" value="ECO:0007669"/>
    <property type="project" value="UniProtKB-KW"/>
</dbReference>
<keyword evidence="12 13" id="KW-0436">Ligase</keyword>
<dbReference type="InterPro" id="IPR003656">
    <property type="entry name" value="Znf_BED"/>
</dbReference>
<dbReference type="SUPFAM" id="SSF57667">
    <property type="entry name" value="beta-beta-alpha zinc fingers"/>
    <property type="match status" value="1"/>
</dbReference>
<evidence type="ECO:0000313" key="12">
    <source>
        <dbReference type="RefSeq" id="XP_035442823.2"/>
    </source>
</evidence>
<feature type="compositionally biased region" description="Low complexity" evidence="9">
    <location>
        <begin position="87"/>
        <end position="97"/>
    </location>
</feature>
<dbReference type="GO" id="GO:0008270">
    <property type="term" value="F:zinc ion binding"/>
    <property type="evidence" value="ECO:0007669"/>
    <property type="project" value="UniProtKB-KW"/>
</dbReference>
<feature type="domain" description="BED-type" evidence="10">
    <location>
        <begin position="17"/>
        <end position="68"/>
    </location>
</feature>
<feature type="region of interest" description="Disordered" evidence="9">
    <location>
        <begin position="78"/>
        <end position="104"/>
    </location>
</feature>
<keyword evidence="2" id="KW-0479">Metal-binding</keyword>
<evidence type="ECO:0000313" key="13">
    <source>
        <dbReference type="RefSeq" id="XP_050551851.1"/>
    </source>
</evidence>
<dbReference type="GO" id="GO:0003677">
    <property type="term" value="F:DNA binding"/>
    <property type="evidence" value="ECO:0007669"/>
    <property type="project" value="InterPro"/>
</dbReference>
<dbReference type="GO" id="GO:0005634">
    <property type="term" value="C:nucleus"/>
    <property type="evidence" value="ECO:0007669"/>
    <property type="project" value="UniProtKB-SubCell"/>
</dbReference>
<organism evidence="11 13">
    <name type="scientific">Spodoptera frugiperda</name>
    <name type="common">Fall armyworm</name>
    <dbReference type="NCBI Taxonomy" id="7108"/>
    <lineage>
        <taxon>Eukaryota</taxon>
        <taxon>Metazoa</taxon>
        <taxon>Ecdysozoa</taxon>
        <taxon>Arthropoda</taxon>
        <taxon>Hexapoda</taxon>
        <taxon>Insecta</taxon>
        <taxon>Pterygota</taxon>
        <taxon>Neoptera</taxon>
        <taxon>Endopterygota</taxon>
        <taxon>Lepidoptera</taxon>
        <taxon>Glossata</taxon>
        <taxon>Ditrysia</taxon>
        <taxon>Noctuoidea</taxon>
        <taxon>Noctuidae</taxon>
        <taxon>Amphipyrinae</taxon>
        <taxon>Spodoptera</taxon>
    </lineage>
</organism>
<evidence type="ECO:0000256" key="7">
    <source>
        <dbReference type="ARBA" id="ARBA00023242"/>
    </source>
</evidence>
<accession>A0A9R0DS43</accession>
<dbReference type="Proteomes" id="UP000829999">
    <property type="component" value="Chromosome 9"/>
</dbReference>
<dbReference type="InterPro" id="IPR052035">
    <property type="entry name" value="ZnF_BED_domain_contain"/>
</dbReference>
<evidence type="ECO:0000313" key="11">
    <source>
        <dbReference type="Proteomes" id="UP000829999"/>
    </source>
</evidence>
<dbReference type="OrthoDB" id="117690at2759"/>
<dbReference type="RefSeq" id="XP_050551851.1">
    <property type="nucleotide sequence ID" value="XM_050695894.1"/>
</dbReference>
<dbReference type="PANTHER" id="PTHR46481:SF10">
    <property type="entry name" value="ZINC FINGER BED DOMAIN-CONTAINING PROTEIN 39"/>
    <property type="match status" value="1"/>
</dbReference>
<dbReference type="SMART" id="SM00614">
    <property type="entry name" value="ZnF_BED"/>
    <property type="match status" value="1"/>
</dbReference>
<dbReference type="PANTHER" id="PTHR46481">
    <property type="entry name" value="ZINC FINGER BED DOMAIN-CONTAINING PROTEIN 4"/>
    <property type="match status" value="1"/>
</dbReference>
<protein>
    <submittedName>
        <fullName evidence="12 13">E3 SUMO-protein ligase ZBED1</fullName>
    </submittedName>
</protein>
<keyword evidence="6" id="KW-0804">Transcription</keyword>
<dbReference type="GeneID" id="118271054"/>
<name>A0A9R0DS43_SPOFR</name>
<evidence type="ECO:0000256" key="9">
    <source>
        <dbReference type="SAM" id="MobiDB-lite"/>
    </source>
</evidence>
<keyword evidence="4" id="KW-0862">Zinc</keyword>
<dbReference type="PROSITE" id="PS50808">
    <property type="entry name" value="ZF_BED"/>
    <property type="match status" value="1"/>
</dbReference>
<evidence type="ECO:0000259" key="10">
    <source>
        <dbReference type="PROSITE" id="PS50808"/>
    </source>
</evidence>
<evidence type="ECO:0000256" key="6">
    <source>
        <dbReference type="ARBA" id="ARBA00023163"/>
    </source>
</evidence>
<gene>
    <name evidence="12 13" type="primary">LOC118271054</name>
</gene>
<keyword evidence="3 8" id="KW-0863">Zinc-finger</keyword>
<evidence type="ECO:0000256" key="1">
    <source>
        <dbReference type="ARBA" id="ARBA00004123"/>
    </source>
</evidence>
<evidence type="ECO:0000256" key="8">
    <source>
        <dbReference type="PROSITE-ProRule" id="PRU00027"/>
    </source>
</evidence>
<evidence type="ECO:0000256" key="3">
    <source>
        <dbReference type="ARBA" id="ARBA00022771"/>
    </source>
</evidence>
<dbReference type="GO" id="GO:0009791">
    <property type="term" value="P:post-embryonic development"/>
    <property type="evidence" value="ECO:0007669"/>
    <property type="project" value="UniProtKB-ARBA"/>
</dbReference>
<proteinExistence type="predicted"/>
<dbReference type="AlphaFoldDB" id="A0A9R0DS43"/>
<dbReference type="InterPro" id="IPR012337">
    <property type="entry name" value="RNaseH-like_sf"/>
</dbReference>
<keyword evidence="7" id="KW-0539">Nucleus</keyword>
<dbReference type="Pfam" id="PF02892">
    <property type="entry name" value="zf-BED"/>
    <property type="match status" value="1"/>
</dbReference>
<evidence type="ECO:0000256" key="5">
    <source>
        <dbReference type="ARBA" id="ARBA00023015"/>
    </source>
</evidence>
<dbReference type="SUPFAM" id="SSF53098">
    <property type="entry name" value="Ribonuclease H-like"/>
    <property type="match status" value="1"/>
</dbReference>
<dbReference type="InterPro" id="IPR036236">
    <property type="entry name" value="Znf_C2H2_sf"/>
</dbReference>
<evidence type="ECO:0000256" key="4">
    <source>
        <dbReference type="ARBA" id="ARBA00022833"/>
    </source>
</evidence>